<reference evidence="2 3" key="1">
    <citation type="submission" date="2020-08" db="EMBL/GenBank/DDBJ databases">
        <title>Genomic Encyclopedia of Type Strains, Phase IV (KMG-IV): sequencing the most valuable type-strain genomes for metagenomic binning, comparative biology and taxonomic classification.</title>
        <authorList>
            <person name="Goeker M."/>
        </authorList>
    </citation>
    <scope>NUCLEOTIDE SEQUENCE [LARGE SCALE GENOMIC DNA]</scope>
    <source>
        <strain evidence="2 3">DSM 103336</strain>
    </source>
</reference>
<evidence type="ECO:0000259" key="1">
    <source>
        <dbReference type="SMART" id="SM00418"/>
    </source>
</evidence>
<evidence type="ECO:0000313" key="2">
    <source>
        <dbReference type="EMBL" id="MBB5730218.1"/>
    </source>
</evidence>
<dbReference type="GO" id="GO:0003677">
    <property type="term" value="F:DNA binding"/>
    <property type="evidence" value="ECO:0007669"/>
    <property type="project" value="UniProtKB-KW"/>
</dbReference>
<dbReference type="GO" id="GO:0003700">
    <property type="term" value="F:DNA-binding transcription factor activity"/>
    <property type="evidence" value="ECO:0007669"/>
    <property type="project" value="InterPro"/>
</dbReference>
<dbReference type="Proteomes" id="UP000546701">
    <property type="component" value="Unassembled WGS sequence"/>
</dbReference>
<name>A0A7W9F2B6_9SPHN</name>
<evidence type="ECO:0000313" key="3">
    <source>
        <dbReference type="Proteomes" id="UP000546701"/>
    </source>
</evidence>
<sequence length="111" mass="11819">MARPFHHPAEADMTLDGVLHALSDGTRRSIVAKLIATGGLNCGQSCGDLPASTISHHHRILRDCGLIRSEKRGVSVFNSVRTDELDRRFPGLVANILAASTPAAASRSPHS</sequence>
<dbReference type="EMBL" id="JACIJR010000006">
    <property type="protein sequence ID" value="MBB5730218.1"/>
    <property type="molecule type" value="Genomic_DNA"/>
</dbReference>
<proteinExistence type="predicted"/>
<accession>A0A7W9F2B6</accession>
<dbReference type="InterPro" id="IPR001845">
    <property type="entry name" value="HTH_ArsR_DNA-bd_dom"/>
</dbReference>
<dbReference type="InterPro" id="IPR036390">
    <property type="entry name" value="WH_DNA-bd_sf"/>
</dbReference>
<dbReference type="InterPro" id="IPR011991">
    <property type="entry name" value="ArsR-like_HTH"/>
</dbReference>
<gene>
    <name evidence="2" type="ORF">FHS99_002716</name>
</gene>
<dbReference type="SMART" id="SM00418">
    <property type="entry name" value="HTH_ARSR"/>
    <property type="match status" value="1"/>
</dbReference>
<dbReference type="AlphaFoldDB" id="A0A7W9F2B6"/>
<keyword evidence="3" id="KW-1185">Reference proteome</keyword>
<dbReference type="SUPFAM" id="SSF46785">
    <property type="entry name" value="Winged helix' DNA-binding domain"/>
    <property type="match status" value="1"/>
</dbReference>
<comment type="caution">
    <text evidence="2">The sequence shown here is derived from an EMBL/GenBank/DDBJ whole genome shotgun (WGS) entry which is preliminary data.</text>
</comment>
<dbReference type="CDD" id="cd00090">
    <property type="entry name" value="HTH_ARSR"/>
    <property type="match status" value="1"/>
</dbReference>
<keyword evidence="2" id="KW-0238">DNA-binding</keyword>
<feature type="domain" description="HTH arsR-type" evidence="1">
    <location>
        <begin position="17"/>
        <end position="94"/>
    </location>
</feature>
<dbReference type="OrthoDB" id="7192471at2"/>
<dbReference type="Gene3D" id="1.10.10.10">
    <property type="entry name" value="Winged helix-like DNA-binding domain superfamily/Winged helix DNA-binding domain"/>
    <property type="match status" value="1"/>
</dbReference>
<dbReference type="RefSeq" id="WP_157176296.1">
    <property type="nucleotide sequence ID" value="NZ_BMJP01000004.1"/>
</dbReference>
<dbReference type="PRINTS" id="PR00778">
    <property type="entry name" value="HTHARSR"/>
</dbReference>
<organism evidence="2 3">
    <name type="scientific">Sphingomonas prati</name>
    <dbReference type="NCBI Taxonomy" id="1843237"/>
    <lineage>
        <taxon>Bacteria</taxon>
        <taxon>Pseudomonadati</taxon>
        <taxon>Pseudomonadota</taxon>
        <taxon>Alphaproteobacteria</taxon>
        <taxon>Sphingomonadales</taxon>
        <taxon>Sphingomonadaceae</taxon>
        <taxon>Sphingomonas</taxon>
    </lineage>
</organism>
<protein>
    <submittedName>
        <fullName evidence="2">DNA-binding transcriptional ArsR family regulator</fullName>
    </submittedName>
</protein>
<dbReference type="InterPro" id="IPR036388">
    <property type="entry name" value="WH-like_DNA-bd_sf"/>
</dbReference>